<proteinExistence type="predicted"/>
<dbReference type="GO" id="GO:0060271">
    <property type="term" value="P:cilium assembly"/>
    <property type="evidence" value="ECO:0007669"/>
    <property type="project" value="InterPro"/>
</dbReference>
<sequence length="542" mass="64044">MASTDLKSKDYNINKSGQIEYKEFGGQFSGKSKKGKKRSKEVHFNNLSNENSNQNLLNLITISDSHEVKNKTKSEIKQKLKRRIKRLRKENTILSQKLQTNDDFYNKKISESGELLKSINKYNEDLGNENRLLKLECANFASCQKELELVRRKCTCMKVTLEKTTTELKYYKERNHELENDLQMLKNIVYRLNLHLERYQEKLKNLTTPKHEQPVKSLITHNGILQSKEHEDHQHVPITWGKVNVHTLGPLLDAYQETVLEKESVIEEYENAMANFTLEFKKIAEENELLHEKLTEDEGCSIKLTAQMEKLTQDLVLSKKQNDLLSKKCSLKQKKMDEVLEIYQQKVHQMKVDHSTLLEEYHKCKIEINSLKEKNRMLPELQEEINKQREILIPVNVHEARVNECKRWYEELKLQYDAEKTKLSENASILSNEVENLKKQILYLNSEKSEFQQKLQQEEVTVQELKKRCENFKRILRSLHVEKRAFKKHLRKTMNFARDLVEEQESLLKALYGRDLRTEMKNKFVKGALKMHNLKSQVRIAN</sequence>
<evidence type="ECO:0000313" key="2">
    <source>
        <dbReference type="Proteomes" id="UP000192223"/>
    </source>
</evidence>
<keyword evidence="1" id="KW-0175">Coiled coil</keyword>
<dbReference type="PANTHER" id="PTHR36170">
    <property type="entry name" value="CENTROSOMAL PROTEIN OF 89 KDA"/>
    <property type="match status" value="1"/>
</dbReference>
<dbReference type="InParanoid" id="A0A7F5RJZ6"/>
<dbReference type="KEGG" id="apln:108737018"/>
<dbReference type="GO" id="GO:0007005">
    <property type="term" value="P:mitochondrion organization"/>
    <property type="evidence" value="ECO:0007669"/>
    <property type="project" value="InterPro"/>
</dbReference>
<dbReference type="OrthoDB" id="6622877at2759"/>
<evidence type="ECO:0000313" key="3">
    <source>
        <dbReference type="RefSeq" id="XP_025836329.1"/>
    </source>
</evidence>
<name>A0A7F5RJZ6_AGRPL</name>
<accession>A0A7F5RJZ6</accession>
<dbReference type="GO" id="GO:0007268">
    <property type="term" value="P:chemical synaptic transmission"/>
    <property type="evidence" value="ECO:0007669"/>
    <property type="project" value="InterPro"/>
</dbReference>
<reference evidence="3" key="1">
    <citation type="submission" date="2025-08" db="UniProtKB">
        <authorList>
            <consortium name="RefSeq"/>
        </authorList>
    </citation>
    <scope>IDENTIFICATION</scope>
    <source>
        <tissue evidence="3">Entire body</tissue>
    </source>
</reference>
<keyword evidence="2" id="KW-1185">Reference proteome</keyword>
<dbReference type="GO" id="GO:0045202">
    <property type="term" value="C:synapse"/>
    <property type="evidence" value="ECO:0007669"/>
    <property type="project" value="GOC"/>
</dbReference>
<feature type="coiled-coil region" evidence="1">
    <location>
        <begin position="161"/>
        <end position="188"/>
    </location>
</feature>
<dbReference type="GO" id="GO:0097539">
    <property type="term" value="C:ciliary transition fiber"/>
    <property type="evidence" value="ECO:0007669"/>
    <property type="project" value="TreeGrafter"/>
</dbReference>
<dbReference type="RefSeq" id="XP_025836329.1">
    <property type="nucleotide sequence ID" value="XM_025980544.1"/>
</dbReference>
<protein>
    <submittedName>
        <fullName evidence="3">Centrosomal protein of 89 kDa-like</fullName>
    </submittedName>
</protein>
<dbReference type="GeneID" id="108737018"/>
<evidence type="ECO:0000256" key="1">
    <source>
        <dbReference type="SAM" id="Coils"/>
    </source>
</evidence>
<feature type="coiled-coil region" evidence="1">
    <location>
        <begin position="70"/>
        <end position="97"/>
    </location>
</feature>
<dbReference type="GO" id="GO:0005814">
    <property type="term" value="C:centriole"/>
    <property type="evidence" value="ECO:0007669"/>
    <property type="project" value="InterPro"/>
</dbReference>
<feature type="coiled-coil region" evidence="1">
    <location>
        <begin position="252"/>
        <end position="286"/>
    </location>
</feature>
<dbReference type="InterPro" id="IPR033545">
    <property type="entry name" value="CEP89"/>
</dbReference>
<gene>
    <name evidence="3" type="primary">LOC108737018</name>
</gene>
<feature type="coiled-coil region" evidence="1">
    <location>
        <begin position="420"/>
        <end position="482"/>
    </location>
</feature>
<organism evidence="2 3">
    <name type="scientific">Agrilus planipennis</name>
    <name type="common">Emerald ash borer</name>
    <name type="synonym">Agrilus marcopoli</name>
    <dbReference type="NCBI Taxonomy" id="224129"/>
    <lineage>
        <taxon>Eukaryota</taxon>
        <taxon>Metazoa</taxon>
        <taxon>Ecdysozoa</taxon>
        <taxon>Arthropoda</taxon>
        <taxon>Hexapoda</taxon>
        <taxon>Insecta</taxon>
        <taxon>Pterygota</taxon>
        <taxon>Neoptera</taxon>
        <taxon>Endopterygota</taxon>
        <taxon>Coleoptera</taxon>
        <taxon>Polyphaga</taxon>
        <taxon>Elateriformia</taxon>
        <taxon>Buprestoidea</taxon>
        <taxon>Buprestidae</taxon>
        <taxon>Agrilinae</taxon>
        <taxon>Agrilus</taxon>
    </lineage>
</organism>
<dbReference type="PANTHER" id="PTHR36170:SF1">
    <property type="entry name" value="CENTROSOMAL PROTEIN OF 89 KDA"/>
    <property type="match status" value="1"/>
</dbReference>
<dbReference type="Proteomes" id="UP000192223">
    <property type="component" value="Unplaced"/>
</dbReference>
<dbReference type="AlphaFoldDB" id="A0A7F5RJZ6"/>